<feature type="binding site" evidence="9">
    <location>
        <position position="66"/>
    </location>
    <ligand>
        <name>substrate</name>
    </ligand>
</feature>
<name>A0A1N6FPK2_9BACT</name>
<evidence type="ECO:0000259" key="10">
    <source>
        <dbReference type="Pfam" id="PF00696"/>
    </source>
</evidence>
<feature type="domain" description="Aspartate/glutamate/uridylate kinase" evidence="10">
    <location>
        <begin position="5"/>
        <end position="247"/>
    </location>
</feature>
<dbReference type="InterPro" id="IPR037528">
    <property type="entry name" value="ArgB"/>
</dbReference>
<protein>
    <recommendedName>
        <fullName evidence="9">Acetylglutamate kinase</fullName>
        <ecNumber evidence="9">2.7.2.8</ecNumber>
    </recommendedName>
    <alternativeName>
        <fullName evidence="9">N-acetyl-L-glutamate 5-phosphotransferase</fullName>
    </alternativeName>
    <alternativeName>
        <fullName evidence="9">NAG kinase</fullName>
        <shortName evidence="9">NAGK</shortName>
    </alternativeName>
</protein>
<comment type="catalytic activity">
    <reaction evidence="8 9">
        <text>N-acetyl-L-glutamate + ATP = N-acetyl-L-glutamyl 5-phosphate + ADP</text>
        <dbReference type="Rhea" id="RHEA:14629"/>
        <dbReference type="ChEBI" id="CHEBI:30616"/>
        <dbReference type="ChEBI" id="CHEBI:44337"/>
        <dbReference type="ChEBI" id="CHEBI:57936"/>
        <dbReference type="ChEBI" id="CHEBI:456216"/>
        <dbReference type="EC" id="2.7.2.8"/>
    </reaction>
</comment>
<feature type="site" description="Transition state stabilizer" evidence="9">
    <location>
        <position position="9"/>
    </location>
</feature>
<evidence type="ECO:0000256" key="7">
    <source>
        <dbReference type="ARBA" id="ARBA00022840"/>
    </source>
</evidence>
<dbReference type="PANTHER" id="PTHR23342">
    <property type="entry name" value="N-ACETYLGLUTAMATE SYNTHASE"/>
    <property type="match status" value="1"/>
</dbReference>
<dbReference type="NCBIfam" id="TIGR00761">
    <property type="entry name" value="argB"/>
    <property type="match status" value="1"/>
</dbReference>
<evidence type="ECO:0000256" key="3">
    <source>
        <dbReference type="ARBA" id="ARBA00022605"/>
    </source>
</evidence>
<dbReference type="EC" id="2.7.2.8" evidence="9"/>
<keyword evidence="2 9" id="KW-0055">Arginine biosynthesis</keyword>
<evidence type="ECO:0000256" key="6">
    <source>
        <dbReference type="ARBA" id="ARBA00022777"/>
    </source>
</evidence>
<keyword evidence="6 9" id="KW-0418">Kinase</keyword>
<dbReference type="PRINTS" id="PR00474">
    <property type="entry name" value="GLU5KINASE"/>
</dbReference>
<comment type="pathway">
    <text evidence="1 9">Amino-acid biosynthesis; L-arginine biosynthesis; N(2)-acetyl-L-ornithine from L-glutamate: step 2/4.</text>
</comment>
<evidence type="ECO:0000256" key="5">
    <source>
        <dbReference type="ARBA" id="ARBA00022741"/>
    </source>
</evidence>
<dbReference type="RefSeq" id="WP_074225437.1">
    <property type="nucleotide sequence ID" value="NZ_FSRC01000002.1"/>
</dbReference>
<dbReference type="PIRSF" id="PIRSF000728">
    <property type="entry name" value="NAGK"/>
    <property type="match status" value="1"/>
</dbReference>
<dbReference type="PANTHER" id="PTHR23342:SF0">
    <property type="entry name" value="N-ACETYLGLUTAMATE SYNTHASE, MITOCHONDRIAL"/>
    <property type="match status" value="1"/>
</dbReference>
<evidence type="ECO:0000313" key="12">
    <source>
        <dbReference type="Proteomes" id="UP000185221"/>
    </source>
</evidence>
<dbReference type="GO" id="GO:0005737">
    <property type="term" value="C:cytoplasm"/>
    <property type="evidence" value="ECO:0007669"/>
    <property type="project" value="UniProtKB-SubCell"/>
</dbReference>
<feature type="site" description="Transition state stabilizer" evidence="9">
    <location>
        <position position="228"/>
    </location>
</feature>
<comment type="subcellular location">
    <subcellularLocation>
        <location evidence="9">Cytoplasm</location>
    </subcellularLocation>
</comment>
<keyword evidence="5 9" id="KW-0547">Nucleotide-binding</keyword>
<dbReference type="SUPFAM" id="SSF53633">
    <property type="entry name" value="Carbamate kinase-like"/>
    <property type="match status" value="1"/>
</dbReference>
<dbReference type="GO" id="GO:0042450">
    <property type="term" value="P:L-arginine biosynthetic process via ornithine"/>
    <property type="evidence" value="ECO:0007669"/>
    <property type="project" value="UniProtKB-UniRule"/>
</dbReference>
<dbReference type="Proteomes" id="UP000185221">
    <property type="component" value="Unassembled WGS sequence"/>
</dbReference>
<dbReference type="InterPro" id="IPR036393">
    <property type="entry name" value="AceGlu_kinase-like_sf"/>
</dbReference>
<keyword evidence="12" id="KW-1185">Reference proteome</keyword>
<dbReference type="GO" id="GO:0005524">
    <property type="term" value="F:ATP binding"/>
    <property type="evidence" value="ECO:0007669"/>
    <property type="project" value="UniProtKB-UniRule"/>
</dbReference>
<proteinExistence type="inferred from homology"/>
<sequence>MSKQRILIKYGGNAMVNSDLQEEIAMQIFKLQQAGFEVIMVHGGGPFINKALEKAAITTQFVDGLRVTEKNAFAEIQKALIGEVNADLISTLNKNNLKAIGLSGKDAGMVQAKKLQHTSANGELVDLGLVGEITEIDKGLLETLCDAGYVPVVACIADGPDGQSYNINADTFAGKLAAAVKADQFIVLTDVDGLFLNYPDPDSIIQELNESQVNEYMGKAIQGGMIPKIQSCVLALKEGVKKSIILNGTKPQQIADYAIKGKQIGTTLTLK</sequence>
<dbReference type="InterPro" id="IPR001048">
    <property type="entry name" value="Asp/Glu/Uridylate_kinase"/>
</dbReference>
<dbReference type="OrthoDB" id="9803155at2"/>
<keyword evidence="3 9" id="KW-0028">Amino-acid biosynthesis</keyword>
<feature type="binding site" evidence="9">
    <location>
        <position position="166"/>
    </location>
    <ligand>
        <name>substrate</name>
    </ligand>
</feature>
<dbReference type="FunFam" id="3.40.1160.10:FF:000004">
    <property type="entry name" value="Acetylglutamate kinase"/>
    <property type="match status" value="1"/>
</dbReference>
<gene>
    <name evidence="9" type="primary">argB</name>
    <name evidence="11" type="ORF">SAMN05444394_2613</name>
</gene>
<dbReference type="STRING" id="226505.SAMN05444394_2613"/>
<evidence type="ECO:0000256" key="9">
    <source>
        <dbReference type="HAMAP-Rule" id="MF_00082"/>
    </source>
</evidence>
<evidence type="ECO:0000256" key="2">
    <source>
        <dbReference type="ARBA" id="ARBA00022571"/>
    </source>
</evidence>
<dbReference type="Pfam" id="PF00696">
    <property type="entry name" value="AA_kinase"/>
    <property type="match status" value="1"/>
</dbReference>
<keyword evidence="9" id="KW-0963">Cytoplasm</keyword>
<dbReference type="EMBL" id="FSRC01000002">
    <property type="protein sequence ID" value="SIN97168.1"/>
    <property type="molecule type" value="Genomic_DNA"/>
</dbReference>
<keyword evidence="7 9" id="KW-0067">ATP-binding</keyword>
<comment type="function">
    <text evidence="9">Catalyzes the ATP-dependent phosphorylation of N-acetyl-L-glutamate.</text>
</comment>
<dbReference type="InterPro" id="IPR001057">
    <property type="entry name" value="Glu/AcGlu_kinase"/>
</dbReference>
<evidence type="ECO:0000313" key="11">
    <source>
        <dbReference type="EMBL" id="SIN97168.1"/>
    </source>
</evidence>
<organism evidence="11 12">
    <name type="scientific">Algoriphagus halophilus</name>
    <dbReference type="NCBI Taxonomy" id="226505"/>
    <lineage>
        <taxon>Bacteria</taxon>
        <taxon>Pseudomonadati</taxon>
        <taxon>Bacteroidota</taxon>
        <taxon>Cytophagia</taxon>
        <taxon>Cytophagales</taxon>
        <taxon>Cyclobacteriaceae</taxon>
        <taxon>Algoriphagus</taxon>
    </lineage>
</organism>
<accession>A0A1N6FPK2</accession>
<dbReference type="AlphaFoldDB" id="A0A1N6FPK2"/>
<dbReference type="HAMAP" id="MF_00082">
    <property type="entry name" value="ArgB"/>
    <property type="match status" value="1"/>
</dbReference>
<keyword evidence="4 9" id="KW-0808">Transferase</keyword>
<evidence type="ECO:0000256" key="8">
    <source>
        <dbReference type="ARBA" id="ARBA00048141"/>
    </source>
</evidence>
<dbReference type="GO" id="GO:0003991">
    <property type="term" value="F:acetylglutamate kinase activity"/>
    <property type="evidence" value="ECO:0007669"/>
    <property type="project" value="UniProtKB-UniRule"/>
</dbReference>
<dbReference type="Gene3D" id="3.40.1160.10">
    <property type="entry name" value="Acetylglutamate kinase-like"/>
    <property type="match status" value="1"/>
</dbReference>
<comment type="similarity">
    <text evidence="9">Belongs to the acetylglutamate kinase family. ArgB subfamily.</text>
</comment>
<dbReference type="InterPro" id="IPR004662">
    <property type="entry name" value="AcgluKinase_fam"/>
</dbReference>
<evidence type="ECO:0000256" key="1">
    <source>
        <dbReference type="ARBA" id="ARBA00004828"/>
    </source>
</evidence>
<reference evidence="12" key="1">
    <citation type="submission" date="2016-11" db="EMBL/GenBank/DDBJ databases">
        <authorList>
            <person name="Varghese N."/>
            <person name="Submissions S."/>
        </authorList>
    </citation>
    <scope>NUCLEOTIDE SEQUENCE [LARGE SCALE GENOMIC DNA]</scope>
    <source>
        <strain evidence="12">DSM 15292</strain>
    </source>
</reference>
<feature type="binding site" evidence="9">
    <location>
        <begin position="44"/>
        <end position="45"/>
    </location>
    <ligand>
        <name>substrate</name>
    </ligand>
</feature>
<evidence type="ECO:0000256" key="4">
    <source>
        <dbReference type="ARBA" id="ARBA00022679"/>
    </source>
</evidence>
<dbReference type="UniPathway" id="UPA00068">
    <property type="reaction ID" value="UER00107"/>
</dbReference>